<dbReference type="PANTHER" id="PTHR24345">
    <property type="entry name" value="SERINE/THREONINE-PROTEIN KINASE PLK"/>
    <property type="match status" value="1"/>
</dbReference>
<evidence type="ECO:0000313" key="8">
    <source>
        <dbReference type="Proteomes" id="UP000267606"/>
    </source>
</evidence>
<dbReference type="InterPro" id="IPR000719">
    <property type="entry name" value="Prot_kinase_dom"/>
</dbReference>
<keyword evidence="2" id="KW-0808">Transferase</keyword>
<keyword evidence="1" id="KW-0723">Serine/threonine-protein kinase</keyword>
<keyword evidence="8" id="KW-1185">Reference proteome</keyword>
<dbReference type="CDD" id="cd14014">
    <property type="entry name" value="STKc_PknB_like"/>
    <property type="match status" value="1"/>
</dbReference>
<dbReference type="STRING" id="387005.A0A183I4N5"/>
<evidence type="ECO:0000256" key="1">
    <source>
        <dbReference type="ARBA" id="ARBA00022527"/>
    </source>
</evidence>
<keyword evidence="3" id="KW-0547">Nucleotide-binding</keyword>
<dbReference type="InterPro" id="IPR008266">
    <property type="entry name" value="Tyr_kinase_AS"/>
</dbReference>
<keyword evidence="5" id="KW-0067">ATP-binding</keyword>
<gene>
    <name evidence="7" type="ORF">OFLC_LOCUS14697</name>
</gene>
<dbReference type="PROSITE" id="PS50011">
    <property type="entry name" value="PROTEIN_KINASE_DOM"/>
    <property type="match status" value="1"/>
</dbReference>
<proteinExistence type="predicted"/>
<dbReference type="Gene3D" id="1.10.510.10">
    <property type="entry name" value="Transferase(Phosphotransferase) domain 1"/>
    <property type="match status" value="1"/>
</dbReference>
<dbReference type="GO" id="GO:0005634">
    <property type="term" value="C:nucleus"/>
    <property type="evidence" value="ECO:0007669"/>
    <property type="project" value="TreeGrafter"/>
</dbReference>
<dbReference type="SUPFAM" id="SSF56112">
    <property type="entry name" value="Protein kinase-like (PK-like)"/>
    <property type="match status" value="1"/>
</dbReference>
<dbReference type="GO" id="GO:0004674">
    <property type="term" value="F:protein serine/threonine kinase activity"/>
    <property type="evidence" value="ECO:0007669"/>
    <property type="project" value="UniProtKB-KW"/>
</dbReference>
<dbReference type="PANTHER" id="PTHR24345:SF91">
    <property type="entry name" value="SERINE_THREONINE-PROTEIN KINASE PLK4"/>
    <property type="match status" value="1"/>
</dbReference>
<evidence type="ECO:0000256" key="4">
    <source>
        <dbReference type="ARBA" id="ARBA00022777"/>
    </source>
</evidence>
<evidence type="ECO:0000256" key="3">
    <source>
        <dbReference type="ARBA" id="ARBA00022741"/>
    </source>
</evidence>
<feature type="domain" description="Protein kinase" evidence="6">
    <location>
        <begin position="15"/>
        <end position="181"/>
    </location>
</feature>
<accession>A0A183I4N5</accession>
<dbReference type="EMBL" id="UZAJ01041099">
    <property type="protein sequence ID" value="VDP18293.1"/>
    <property type="molecule type" value="Genomic_DNA"/>
</dbReference>
<dbReference type="PROSITE" id="PS00109">
    <property type="entry name" value="PROTEIN_KINASE_TYR"/>
    <property type="match status" value="1"/>
</dbReference>
<evidence type="ECO:0000313" key="7">
    <source>
        <dbReference type="EMBL" id="VDP18293.1"/>
    </source>
</evidence>
<protein>
    <submittedName>
        <fullName evidence="9">Protein kinase domain-containing protein</fullName>
    </submittedName>
</protein>
<reference evidence="7 8" key="2">
    <citation type="submission" date="2018-11" db="EMBL/GenBank/DDBJ databases">
        <authorList>
            <consortium name="Pathogen Informatics"/>
        </authorList>
    </citation>
    <scope>NUCLEOTIDE SEQUENCE [LARGE SCALE GENOMIC DNA]</scope>
</reference>
<reference evidence="9" key="1">
    <citation type="submission" date="2016-06" db="UniProtKB">
        <authorList>
            <consortium name="WormBaseParasite"/>
        </authorList>
    </citation>
    <scope>IDENTIFICATION</scope>
</reference>
<dbReference type="AlphaFoldDB" id="A0A183I4N5"/>
<dbReference type="WBParaSite" id="OFLC_0001470801-mRNA-1">
    <property type="protein sequence ID" value="OFLC_0001470801-mRNA-1"/>
    <property type="gene ID" value="OFLC_0001470801"/>
</dbReference>
<evidence type="ECO:0000256" key="5">
    <source>
        <dbReference type="ARBA" id="ARBA00022840"/>
    </source>
</evidence>
<keyword evidence="4" id="KW-0418">Kinase</keyword>
<evidence type="ECO:0000313" key="9">
    <source>
        <dbReference type="WBParaSite" id="OFLC_0001470801-mRNA-1"/>
    </source>
</evidence>
<evidence type="ECO:0000256" key="2">
    <source>
        <dbReference type="ARBA" id="ARBA00022679"/>
    </source>
</evidence>
<name>A0A183I4N5_9BILA</name>
<dbReference type="InterPro" id="IPR011009">
    <property type="entry name" value="Kinase-like_dom_sf"/>
</dbReference>
<dbReference type="GO" id="GO:0005524">
    <property type="term" value="F:ATP binding"/>
    <property type="evidence" value="ECO:0007669"/>
    <property type="project" value="UniProtKB-KW"/>
</dbReference>
<dbReference type="Pfam" id="PF00069">
    <property type="entry name" value="Pkinase"/>
    <property type="match status" value="1"/>
</dbReference>
<sequence>MSYSIILGTEKFAEYDDLEEIGRGGFGVVYRARCIDKGKKWSGKNIDITKKTAFRIRLELEALSKLIHVNIVKFYDQFQEDGAQYIIMEYCKHRSLRDYVKQNGRLSDFSAAYILRQLIRAVKHIHEHDMMHRDLSAGNVLISSIREDKLYVKLADFGLVTKFREGDIARTMLGTPGYIAP</sequence>
<organism evidence="9">
    <name type="scientific">Onchocerca flexuosa</name>
    <dbReference type="NCBI Taxonomy" id="387005"/>
    <lineage>
        <taxon>Eukaryota</taxon>
        <taxon>Metazoa</taxon>
        <taxon>Ecdysozoa</taxon>
        <taxon>Nematoda</taxon>
        <taxon>Chromadorea</taxon>
        <taxon>Rhabditida</taxon>
        <taxon>Spirurina</taxon>
        <taxon>Spiruromorpha</taxon>
        <taxon>Filarioidea</taxon>
        <taxon>Onchocercidae</taxon>
        <taxon>Onchocerca</taxon>
    </lineage>
</organism>
<evidence type="ECO:0000259" key="6">
    <source>
        <dbReference type="PROSITE" id="PS50011"/>
    </source>
</evidence>
<dbReference type="Proteomes" id="UP000267606">
    <property type="component" value="Unassembled WGS sequence"/>
</dbReference>